<dbReference type="InterPro" id="IPR058163">
    <property type="entry name" value="LysR-type_TF_proteobact-type"/>
</dbReference>
<evidence type="ECO:0000313" key="7">
    <source>
        <dbReference type="Proteomes" id="UP000246352"/>
    </source>
</evidence>
<dbReference type="OrthoDB" id="9786526at2"/>
<dbReference type="GO" id="GO:0003700">
    <property type="term" value="F:DNA-binding transcription factor activity"/>
    <property type="evidence" value="ECO:0007669"/>
    <property type="project" value="InterPro"/>
</dbReference>
<evidence type="ECO:0000256" key="1">
    <source>
        <dbReference type="ARBA" id="ARBA00009437"/>
    </source>
</evidence>
<comment type="caution">
    <text evidence="6">The sequence shown here is derived from an EMBL/GenBank/DDBJ whole genome shotgun (WGS) entry which is preliminary data.</text>
</comment>
<dbReference type="FunFam" id="1.10.10.10:FF:000001">
    <property type="entry name" value="LysR family transcriptional regulator"/>
    <property type="match status" value="1"/>
</dbReference>
<keyword evidence="2" id="KW-0805">Transcription regulation</keyword>
<feature type="domain" description="HTH lysR-type" evidence="5">
    <location>
        <begin position="1"/>
        <end position="59"/>
    </location>
</feature>
<dbReference type="InterPro" id="IPR000847">
    <property type="entry name" value="LysR_HTH_N"/>
</dbReference>
<keyword evidence="7" id="KW-1185">Reference proteome</keyword>
<dbReference type="SUPFAM" id="SSF46785">
    <property type="entry name" value="Winged helix' DNA-binding domain"/>
    <property type="match status" value="1"/>
</dbReference>
<organism evidence="6 7">
    <name type="scientific">Hoeflea marina</name>
    <dbReference type="NCBI Taxonomy" id="274592"/>
    <lineage>
        <taxon>Bacteria</taxon>
        <taxon>Pseudomonadati</taxon>
        <taxon>Pseudomonadota</taxon>
        <taxon>Alphaproteobacteria</taxon>
        <taxon>Hyphomicrobiales</taxon>
        <taxon>Rhizobiaceae</taxon>
        <taxon>Hoeflea</taxon>
    </lineage>
</organism>
<dbReference type="Pfam" id="PF00126">
    <property type="entry name" value="HTH_1"/>
    <property type="match status" value="1"/>
</dbReference>
<dbReference type="PANTHER" id="PTHR30537">
    <property type="entry name" value="HTH-TYPE TRANSCRIPTIONAL REGULATOR"/>
    <property type="match status" value="1"/>
</dbReference>
<dbReference type="Gene3D" id="3.40.190.290">
    <property type="match status" value="1"/>
</dbReference>
<proteinExistence type="inferred from homology"/>
<evidence type="ECO:0000256" key="4">
    <source>
        <dbReference type="ARBA" id="ARBA00023163"/>
    </source>
</evidence>
<dbReference type="PANTHER" id="PTHR30537:SF71">
    <property type="entry name" value="TRANSCRIPTIONAL REGULATORY PROTEIN"/>
    <property type="match status" value="1"/>
</dbReference>
<comment type="similarity">
    <text evidence="1">Belongs to the LysR transcriptional regulatory family.</text>
</comment>
<protein>
    <submittedName>
        <fullName evidence="6">LysR family transcriptional regulator</fullName>
    </submittedName>
</protein>
<evidence type="ECO:0000256" key="3">
    <source>
        <dbReference type="ARBA" id="ARBA00023125"/>
    </source>
</evidence>
<dbReference type="RefSeq" id="WP_110034054.1">
    <property type="nucleotide sequence ID" value="NZ_QGTR01000006.1"/>
</dbReference>
<gene>
    <name evidence="6" type="ORF">DFR52_106292</name>
</gene>
<name>A0A317PJK1_9HYPH</name>
<accession>A0A317PJK1</accession>
<sequence length="314" mass="34949">MDKTDKLEVFVIVARTRSFSAAARQINLTPSAVSKMINRLEETLGIALFDRSTKTLTLTFEGETYLDCCVRILSDLEETERQIKDLKSVPSGRLRITSSVPIGVRHIQPLVPKFNSCFPDVDIDLSLADDVVDMVDQRIDIAIRVGKLQDSSLIARKLCNSRRVLVASPDYIARKGMPRTPHDLVSHDCLQFNMNGALNEWPFLINGAVQSIASGGKYSANNGETIRHLALSAVGIARLAWFQVGNDIVEGRLVALLEEFHPNDIQGIYAIFFSHRFVSSRVRSYVDFLIENLGDERPFLGAKYQRQALSGAPA</sequence>
<dbReference type="CDD" id="cd08422">
    <property type="entry name" value="PBP2_CrgA_like"/>
    <property type="match status" value="1"/>
</dbReference>
<dbReference type="Pfam" id="PF03466">
    <property type="entry name" value="LysR_substrate"/>
    <property type="match status" value="1"/>
</dbReference>
<dbReference type="InterPro" id="IPR005119">
    <property type="entry name" value="LysR_subst-bd"/>
</dbReference>
<evidence type="ECO:0000256" key="2">
    <source>
        <dbReference type="ARBA" id="ARBA00023015"/>
    </source>
</evidence>
<dbReference type="Proteomes" id="UP000246352">
    <property type="component" value="Unassembled WGS sequence"/>
</dbReference>
<reference evidence="6 7" key="1">
    <citation type="submission" date="2018-05" db="EMBL/GenBank/DDBJ databases">
        <title>Genomic Encyclopedia of Type Strains, Phase IV (KMG-IV): sequencing the most valuable type-strain genomes for metagenomic binning, comparative biology and taxonomic classification.</title>
        <authorList>
            <person name="Goeker M."/>
        </authorList>
    </citation>
    <scope>NUCLEOTIDE SEQUENCE [LARGE SCALE GENOMIC DNA]</scope>
    <source>
        <strain evidence="6 7">DSM 16791</strain>
    </source>
</reference>
<dbReference type="AlphaFoldDB" id="A0A317PJK1"/>
<dbReference type="SUPFAM" id="SSF53850">
    <property type="entry name" value="Periplasmic binding protein-like II"/>
    <property type="match status" value="1"/>
</dbReference>
<evidence type="ECO:0000259" key="5">
    <source>
        <dbReference type="PROSITE" id="PS50931"/>
    </source>
</evidence>
<dbReference type="GO" id="GO:0006351">
    <property type="term" value="P:DNA-templated transcription"/>
    <property type="evidence" value="ECO:0007669"/>
    <property type="project" value="TreeGrafter"/>
</dbReference>
<dbReference type="PRINTS" id="PR00039">
    <property type="entry name" value="HTHLYSR"/>
</dbReference>
<dbReference type="FunFam" id="3.40.190.290:FF:000001">
    <property type="entry name" value="Transcriptional regulator, LysR family"/>
    <property type="match status" value="1"/>
</dbReference>
<dbReference type="PROSITE" id="PS50931">
    <property type="entry name" value="HTH_LYSR"/>
    <property type="match status" value="1"/>
</dbReference>
<dbReference type="GO" id="GO:0043565">
    <property type="term" value="F:sequence-specific DNA binding"/>
    <property type="evidence" value="ECO:0007669"/>
    <property type="project" value="TreeGrafter"/>
</dbReference>
<keyword evidence="4" id="KW-0804">Transcription</keyword>
<dbReference type="InterPro" id="IPR036390">
    <property type="entry name" value="WH_DNA-bd_sf"/>
</dbReference>
<dbReference type="InterPro" id="IPR036388">
    <property type="entry name" value="WH-like_DNA-bd_sf"/>
</dbReference>
<keyword evidence="3" id="KW-0238">DNA-binding</keyword>
<dbReference type="Gene3D" id="1.10.10.10">
    <property type="entry name" value="Winged helix-like DNA-binding domain superfamily/Winged helix DNA-binding domain"/>
    <property type="match status" value="1"/>
</dbReference>
<dbReference type="EMBL" id="QGTR01000006">
    <property type="protein sequence ID" value="PWV97767.1"/>
    <property type="molecule type" value="Genomic_DNA"/>
</dbReference>
<evidence type="ECO:0000313" key="6">
    <source>
        <dbReference type="EMBL" id="PWV97767.1"/>
    </source>
</evidence>